<keyword evidence="2" id="KW-1185">Reference proteome</keyword>
<dbReference type="PROSITE" id="PS51257">
    <property type="entry name" value="PROKAR_LIPOPROTEIN"/>
    <property type="match status" value="1"/>
</dbReference>
<dbReference type="Proteomes" id="UP000276215">
    <property type="component" value="Unassembled WGS sequence"/>
</dbReference>
<sequence>MINQQRKSSIQAPSRLFLTCPHFSPLVSACLHMSGSFTKRPPTTYQQIPPLVNYPPERSNICEGLCPESNLTIAQCPFEVASESAVSPMKSVVWRLRS</sequence>
<dbReference type="EMBL" id="ML120408">
    <property type="protein sequence ID" value="RPA97087.1"/>
    <property type="molecule type" value="Genomic_DNA"/>
</dbReference>
<reference evidence="1 2" key="1">
    <citation type="journal article" date="2018" name="Nat. Ecol. Evol.">
        <title>Pezizomycetes genomes reveal the molecular basis of ectomycorrhizal truffle lifestyle.</title>
        <authorList>
            <person name="Murat C."/>
            <person name="Payen T."/>
            <person name="Noel B."/>
            <person name="Kuo A."/>
            <person name="Morin E."/>
            <person name="Chen J."/>
            <person name="Kohler A."/>
            <person name="Krizsan K."/>
            <person name="Balestrini R."/>
            <person name="Da Silva C."/>
            <person name="Montanini B."/>
            <person name="Hainaut M."/>
            <person name="Levati E."/>
            <person name="Barry K.W."/>
            <person name="Belfiori B."/>
            <person name="Cichocki N."/>
            <person name="Clum A."/>
            <person name="Dockter R.B."/>
            <person name="Fauchery L."/>
            <person name="Guy J."/>
            <person name="Iotti M."/>
            <person name="Le Tacon F."/>
            <person name="Lindquist E.A."/>
            <person name="Lipzen A."/>
            <person name="Malagnac F."/>
            <person name="Mello A."/>
            <person name="Molinier V."/>
            <person name="Miyauchi S."/>
            <person name="Poulain J."/>
            <person name="Riccioni C."/>
            <person name="Rubini A."/>
            <person name="Sitrit Y."/>
            <person name="Splivallo R."/>
            <person name="Traeger S."/>
            <person name="Wang M."/>
            <person name="Zifcakova L."/>
            <person name="Wipf D."/>
            <person name="Zambonelli A."/>
            <person name="Paolocci F."/>
            <person name="Nowrousian M."/>
            <person name="Ottonello S."/>
            <person name="Baldrian P."/>
            <person name="Spatafora J.W."/>
            <person name="Henrissat B."/>
            <person name="Nagy L.G."/>
            <person name="Aury J.M."/>
            <person name="Wincker P."/>
            <person name="Grigoriev I.V."/>
            <person name="Bonfante P."/>
            <person name="Martin F.M."/>
        </authorList>
    </citation>
    <scope>NUCLEOTIDE SEQUENCE [LARGE SCALE GENOMIC DNA]</scope>
    <source>
        <strain evidence="1 2">120613-1</strain>
    </source>
</reference>
<evidence type="ECO:0000313" key="2">
    <source>
        <dbReference type="Proteomes" id="UP000276215"/>
    </source>
</evidence>
<proteinExistence type="predicted"/>
<evidence type="ECO:0000313" key="1">
    <source>
        <dbReference type="EMBL" id="RPA97087.1"/>
    </source>
</evidence>
<organism evidence="1 2">
    <name type="scientific">Choiromyces venosus 120613-1</name>
    <dbReference type="NCBI Taxonomy" id="1336337"/>
    <lineage>
        <taxon>Eukaryota</taxon>
        <taxon>Fungi</taxon>
        <taxon>Dikarya</taxon>
        <taxon>Ascomycota</taxon>
        <taxon>Pezizomycotina</taxon>
        <taxon>Pezizomycetes</taxon>
        <taxon>Pezizales</taxon>
        <taxon>Tuberaceae</taxon>
        <taxon>Choiromyces</taxon>
    </lineage>
</organism>
<dbReference type="AlphaFoldDB" id="A0A3N4JIK2"/>
<name>A0A3N4JIK2_9PEZI</name>
<protein>
    <submittedName>
        <fullName evidence="1">Uncharacterized protein</fullName>
    </submittedName>
</protein>
<gene>
    <name evidence="1" type="ORF">L873DRAFT_1157483</name>
</gene>
<accession>A0A3N4JIK2</accession>